<dbReference type="InterPro" id="IPR038765">
    <property type="entry name" value="Papain-like_cys_pep_sf"/>
</dbReference>
<evidence type="ECO:0000256" key="4">
    <source>
        <dbReference type="ARBA" id="ARBA00022807"/>
    </source>
</evidence>
<evidence type="ECO:0000256" key="3">
    <source>
        <dbReference type="ARBA" id="ARBA00022801"/>
    </source>
</evidence>
<dbReference type="GO" id="GO:0006508">
    <property type="term" value="P:proteolysis"/>
    <property type="evidence" value="ECO:0007669"/>
    <property type="project" value="UniProtKB-KW"/>
</dbReference>
<keyword evidence="2" id="KW-0645">Protease</keyword>
<gene>
    <name evidence="6" type="ORF">ENR64_22245</name>
</gene>
<dbReference type="Pfam" id="PF18348">
    <property type="entry name" value="SH3_16"/>
    <property type="match status" value="1"/>
</dbReference>
<dbReference type="Pfam" id="PF00877">
    <property type="entry name" value="NLPC_P60"/>
    <property type="match status" value="1"/>
</dbReference>
<dbReference type="SUPFAM" id="SSF82057">
    <property type="entry name" value="Prokaryotic SH3-related domain"/>
    <property type="match status" value="1"/>
</dbReference>
<name>A0A7C3PI29_9CYAN</name>
<dbReference type="PANTHER" id="PTHR47053:SF1">
    <property type="entry name" value="MUREIN DD-ENDOPEPTIDASE MEPH-RELATED"/>
    <property type="match status" value="1"/>
</dbReference>
<feature type="domain" description="NlpC/P60" evidence="5">
    <location>
        <begin position="95"/>
        <end position="228"/>
    </location>
</feature>
<keyword evidence="4" id="KW-0788">Thiol protease</keyword>
<evidence type="ECO:0000256" key="1">
    <source>
        <dbReference type="ARBA" id="ARBA00007074"/>
    </source>
</evidence>
<evidence type="ECO:0000256" key="2">
    <source>
        <dbReference type="ARBA" id="ARBA00022670"/>
    </source>
</evidence>
<dbReference type="AlphaFoldDB" id="A0A7C3PI29"/>
<dbReference type="InterPro" id="IPR041382">
    <property type="entry name" value="SH3_16"/>
</dbReference>
<evidence type="ECO:0000313" key="6">
    <source>
        <dbReference type="EMBL" id="HFN00416.1"/>
    </source>
</evidence>
<dbReference type="Gene3D" id="3.90.1720.10">
    <property type="entry name" value="endopeptidase domain like (from Nostoc punctiforme)"/>
    <property type="match status" value="1"/>
</dbReference>
<keyword evidence="3" id="KW-0378">Hydrolase</keyword>
<reference evidence="6" key="1">
    <citation type="journal article" date="2020" name="mSystems">
        <title>Genome- and Community-Level Interaction Insights into Carbon Utilization and Element Cycling Functions of Hydrothermarchaeota in Hydrothermal Sediment.</title>
        <authorList>
            <person name="Zhou Z."/>
            <person name="Liu Y."/>
            <person name="Xu W."/>
            <person name="Pan J."/>
            <person name="Luo Z.H."/>
            <person name="Li M."/>
        </authorList>
    </citation>
    <scope>NUCLEOTIDE SEQUENCE [LARGE SCALE GENOMIC DNA]</scope>
    <source>
        <strain evidence="6">SpSt-418</strain>
    </source>
</reference>
<dbReference type="InterPro" id="IPR051202">
    <property type="entry name" value="Peptidase_C40"/>
</dbReference>
<proteinExistence type="inferred from homology"/>
<dbReference type="GO" id="GO:0008234">
    <property type="term" value="F:cysteine-type peptidase activity"/>
    <property type="evidence" value="ECO:0007669"/>
    <property type="project" value="UniProtKB-KW"/>
</dbReference>
<dbReference type="InterPro" id="IPR000064">
    <property type="entry name" value="NLP_P60_dom"/>
</dbReference>
<accession>A0A7C3PI29</accession>
<organism evidence="6">
    <name type="scientific">Oscillatoriales cyanobacterium SpSt-418</name>
    <dbReference type="NCBI Taxonomy" id="2282169"/>
    <lineage>
        <taxon>Bacteria</taxon>
        <taxon>Bacillati</taxon>
        <taxon>Cyanobacteriota</taxon>
        <taxon>Cyanophyceae</taxon>
        <taxon>Oscillatoriophycideae</taxon>
        <taxon>Oscillatoriales</taxon>
    </lineage>
</organism>
<dbReference type="Gene3D" id="2.30.30.40">
    <property type="entry name" value="SH3 Domains"/>
    <property type="match status" value="1"/>
</dbReference>
<comment type="similarity">
    <text evidence="1">Belongs to the peptidase C40 family.</text>
</comment>
<dbReference type="SUPFAM" id="SSF54001">
    <property type="entry name" value="Cysteine proteinases"/>
    <property type="match status" value="1"/>
</dbReference>
<comment type="caution">
    <text evidence="6">The sequence shown here is derived from an EMBL/GenBank/DDBJ whole genome shotgun (WGS) entry which is preliminary data.</text>
</comment>
<sequence>MVLISELSTAAKPNQIYRCTANLNIYDSPKVERLATQAAQGRYLQIVDPLAHSTAIAVKLYEDDYPGWLKPADLNHLVIAPTVQPPAALTEAEIRDRLPHVIAFCQAAMATPNYYEWGGTVAPNYDCSGLMQAAFAAVGVWLPRDAYQQEAFTQSIAIGELMPGDLLFFGTPQKATHVALYLGEGNYIHSSGKAQGRNGIGIDSITDLSHPVSQNYFAQVREAGRVVASYQTGNPCW</sequence>
<evidence type="ECO:0000259" key="5">
    <source>
        <dbReference type="PROSITE" id="PS51935"/>
    </source>
</evidence>
<dbReference type="PANTHER" id="PTHR47053">
    <property type="entry name" value="MUREIN DD-ENDOPEPTIDASE MEPH-RELATED"/>
    <property type="match status" value="1"/>
</dbReference>
<dbReference type="PROSITE" id="PS51935">
    <property type="entry name" value="NLPC_P60"/>
    <property type="match status" value="1"/>
</dbReference>
<protein>
    <submittedName>
        <fullName evidence="6">NlpC/P60 family protein</fullName>
    </submittedName>
</protein>
<dbReference type="EMBL" id="DSRU01000321">
    <property type="protein sequence ID" value="HFN00416.1"/>
    <property type="molecule type" value="Genomic_DNA"/>
</dbReference>